<dbReference type="EMBL" id="MN739445">
    <property type="protein sequence ID" value="QHT04929.1"/>
    <property type="molecule type" value="Genomic_DNA"/>
</dbReference>
<protein>
    <submittedName>
        <fullName evidence="1">Uncharacterized protein</fullName>
    </submittedName>
</protein>
<evidence type="ECO:0000313" key="1">
    <source>
        <dbReference type="EMBL" id="QHT04929.1"/>
    </source>
</evidence>
<name>A0A6C0CML2_9ZZZZ</name>
<dbReference type="AlphaFoldDB" id="A0A6C0CML2"/>
<proteinExistence type="predicted"/>
<organism evidence="1">
    <name type="scientific">viral metagenome</name>
    <dbReference type="NCBI Taxonomy" id="1070528"/>
    <lineage>
        <taxon>unclassified sequences</taxon>
        <taxon>metagenomes</taxon>
        <taxon>organismal metagenomes</taxon>
    </lineage>
</organism>
<sequence>MGNTNSRKSAKYTHKELIEQSDKTSVLVVGQNGEVCEFIDPINPKHILLTKLDNEVKEKSRLVKTVPTDILIGSSTSCANVTMYAHITCTSKTDDLKENSKILRHLLDFSRSFRQKMWSEWENLLKHSHTSYDNTLQILLEKEDIDTIVDGHITDPVKSDYIQNAFERNLRFKRTDGSIITINFVFLLNSNNLFNSFFPKYNIQKVKEPQQPSVVVLNGKYH</sequence>
<reference evidence="1" key="1">
    <citation type="journal article" date="2020" name="Nature">
        <title>Giant virus diversity and host interactions through global metagenomics.</title>
        <authorList>
            <person name="Schulz F."/>
            <person name="Roux S."/>
            <person name="Paez-Espino D."/>
            <person name="Jungbluth S."/>
            <person name="Walsh D.A."/>
            <person name="Denef V.J."/>
            <person name="McMahon K.D."/>
            <person name="Konstantinidis K.T."/>
            <person name="Eloe-Fadrosh E.A."/>
            <person name="Kyrpides N.C."/>
            <person name="Woyke T."/>
        </authorList>
    </citation>
    <scope>NUCLEOTIDE SEQUENCE</scope>
    <source>
        <strain evidence="1">GVMAG-M-3300021343-4</strain>
    </source>
</reference>
<accession>A0A6C0CML2</accession>